<evidence type="ECO:0000256" key="4">
    <source>
        <dbReference type="ARBA" id="ARBA00022960"/>
    </source>
</evidence>
<dbReference type="InterPro" id="IPR004268">
    <property type="entry name" value="MurJ"/>
</dbReference>
<comment type="function">
    <text evidence="8">Involved in peptidoglycan biosynthesis. Transports lipid-linked peptidoglycan precursors from the inner to the outer leaflet of the cytoplasmic membrane.</text>
</comment>
<evidence type="ECO:0000256" key="6">
    <source>
        <dbReference type="ARBA" id="ARBA00022989"/>
    </source>
</evidence>
<comment type="caution">
    <text evidence="11">The sequence shown here is derived from an EMBL/GenBank/DDBJ whole genome shotgun (WGS) entry which is preliminary data.</text>
</comment>
<feature type="transmembrane region" description="Helical" evidence="10">
    <location>
        <begin position="229"/>
        <end position="249"/>
    </location>
</feature>
<dbReference type="RefSeq" id="WP_123899110.1">
    <property type="nucleotide sequence ID" value="NZ_RPFJ01000051.1"/>
</dbReference>
<dbReference type="EMBL" id="RPFJ01000051">
    <property type="protein sequence ID" value="RPD91722.1"/>
    <property type="molecule type" value="Genomic_DNA"/>
</dbReference>
<dbReference type="GO" id="GO:0008360">
    <property type="term" value="P:regulation of cell shape"/>
    <property type="evidence" value="ECO:0007669"/>
    <property type="project" value="UniProtKB-KW"/>
</dbReference>
<feature type="transmembrane region" description="Helical" evidence="10">
    <location>
        <begin position="461"/>
        <end position="480"/>
    </location>
</feature>
<accession>A0A3N4N5Z5</accession>
<feature type="transmembrane region" description="Helical" evidence="10">
    <location>
        <begin position="269"/>
        <end position="286"/>
    </location>
</feature>
<feature type="transmembrane region" description="Helical" evidence="10">
    <location>
        <begin position="156"/>
        <end position="173"/>
    </location>
</feature>
<feature type="transmembrane region" description="Helical" evidence="10">
    <location>
        <begin position="83"/>
        <end position="108"/>
    </location>
</feature>
<evidence type="ECO:0000256" key="8">
    <source>
        <dbReference type="ARBA" id="ARBA00060041"/>
    </source>
</evidence>
<dbReference type="Pfam" id="PF03023">
    <property type="entry name" value="MurJ"/>
    <property type="match status" value="1"/>
</dbReference>
<sequence length="493" mass="56006">MKILLKLFSLKLIASLLGLAYSILQVKYFGASRTIEIYFAAQSLVYLVTSLTQSGQLAEIFLPEYHKLNTIKNGLGYKGLNVVINRMVIFGSVVMLLVFIFAPFLVNLMVPGFSTEDKELAALIFRVLLPILYLALINSFYITVLNAEQRFGRAELLGLTNTIVNILVLVVLYPFIQLWALVVSMLSGKIIEFIFYVWQLYKNGYRFQLIWSIPEFNHISFFKSMQSTFLYVGATQLYNIVLTASISFLPEGVYAIFKYVQNLANKVRGLFIQPFMTIFFTKYSLLLQKAKSVAKEFNKNMLSIVNVNVITIIGTILLGDVIIDIIWGGKKFDETDVLLAYAFLLFNIIAVLISSIGGIYRKMAVSHGFAKKLYLYWVLAQLASAGFSYFLIRYFKINGLYFIIPINTFLMSSVGYIVYKTTKDNLSFQVFSKNNILGVILIGLAIVIKNQLIIWVKLDNYILYIVLGTLSLILLSLYPITKTYKIVSEKTIN</sequence>
<feature type="transmembrane region" description="Helical" evidence="10">
    <location>
        <begin position="435"/>
        <end position="455"/>
    </location>
</feature>
<proteinExistence type="inferred from homology"/>
<keyword evidence="6 10" id="KW-1133">Transmembrane helix</keyword>
<keyword evidence="4" id="KW-0133">Cell shape</keyword>
<feature type="transmembrane region" description="Helical" evidence="10">
    <location>
        <begin position="120"/>
        <end position="144"/>
    </location>
</feature>
<keyword evidence="2" id="KW-1003">Cell membrane</keyword>
<dbReference type="PANTHER" id="PTHR47019:SF1">
    <property type="entry name" value="LIPID II FLIPPASE MURJ"/>
    <property type="match status" value="1"/>
</dbReference>
<dbReference type="OrthoDB" id="912101at2"/>
<evidence type="ECO:0000256" key="1">
    <source>
        <dbReference type="ARBA" id="ARBA00004651"/>
    </source>
</evidence>
<feature type="transmembrane region" description="Helical" evidence="10">
    <location>
        <begin position="307"/>
        <end position="327"/>
    </location>
</feature>
<reference evidence="11 12" key="1">
    <citation type="submission" date="2018-11" db="EMBL/GenBank/DDBJ databases">
        <title>Aureibaculum marinum gen. nov., sp. nov., a member of the family Flavobacteriaceae isolated from the Bohai Sea.</title>
        <authorList>
            <person name="Ji X."/>
        </authorList>
    </citation>
    <scope>NUCLEOTIDE SEQUENCE [LARGE SCALE GENOMIC DNA]</scope>
    <source>
        <strain evidence="11 12">BH-SD17</strain>
    </source>
</reference>
<keyword evidence="3 10" id="KW-0812">Transmembrane</keyword>
<keyword evidence="5" id="KW-0573">Peptidoglycan synthesis</keyword>
<feature type="transmembrane region" description="Helical" evidence="10">
    <location>
        <begin position="179"/>
        <end position="198"/>
    </location>
</feature>
<evidence type="ECO:0000256" key="3">
    <source>
        <dbReference type="ARBA" id="ARBA00022692"/>
    </source>
</evidence>
<evidence type="ECO:0000256" key="5">
    <source>
        <dbReference type="ARBA" id="ARBA00022984"/>
    </source>
</evidence>
<organism evidence="11 12">
    <name type="scientific">Aureibaculum marinum</name>
    <dbReference type="NCBI Taxonomy" id="2487930"/>
    <lineage>
        <taxon>Bacteria</taxon>
        <taxon>Pseudomonadati</taxon>
        <taxon>Bacteroidota</taxon>
        <taxon>Flavobacteriia</taxon>
        <taxon>Flavobacteriales</taxon>
        <taxon>Flavobacteriaceae</taxon>
        <taxon>Aureibaculum</taxon>
    </lineage>
</organism>
<evidence type="ECO:0000313" key="12">
    <source>
        <dbReference type="Proteomes" id="UP000270856"/>
    </source>
</evidence>
<evidence type="ECO:0000313" key="11">
    <source>
        <dbReference type="EMBL" id="RPD91722.1"/>
    </source>
</evidence>
<dbReference type="GO" id="GO:0015648">
    <property type="term" value="F:lipid-linked peptidoglycan transporter activity"/>
    <property type="evidence" value="ECO:0007669"/>
    <property type="project" value="TreeGrafter"/>
</dbReference>
<evidence type="ECO:0000256" key="10">
    <source>
        <dbReference type="SAM" id="Phobius"/>
    </source>
</evidence>
<protein>
    <recommendedName>
        <fullName evidence="13">Polysaccharide biosynthesis protein</fullName>
    </recommendedName>
</protein>
<evidence type="ECO:0000256" key="7">
    <source>
        <dbReference type="ARBA" id="ARBA00023136"/>
    </source>
</evidence>
<keyword evidence="12" id="KW-1185">Reference proteome</keyword>
<gene>
    <name evidence="11" type="ORF">EGM88_14375</name>
</gene>
<name>A0A3N4N5Z5_9FLAO</name>
<dbReference type="GO" id="GO:0034204">
    <property type="term" value="P:lipid translocation"/>
    <property type="evidence" value="ECO:0007669"/>
    <property type="project" value="TreeGrafter"/>
</dbReference>
<dbReference type="InterPro" id="IPR051050">
    <property type="entry name" value="Lipid_II_flippase_MurJ/MviN"/>
</dbReference>
<dbReference type="AlphaFoldDB" id="A0A3N4N5Z5"/>
<comment type="subcellular location">
    <subcellularLocation>
        <location evidence="1">Cell membrane</location>
        <topology evidence="1">Multi-pass membrane protein</topology>
    </subcellularLocation>
</comment>
<keyword evidence="7 10" id="KW-0472">Membrane</keyword>
<dbReference type="PANTHER" id="PTHR47019">
    <property type="entry name" value="LIPID II FLIPPASE MURJ"/>
    <property type="match status" value="1"/>
</dbReference>
<dbReference type="GO" id="GO:0009252">
    <property type="term" value="P:peptidoglycan biosynthetic process"/>
    <property type="evidence" value="ECO:0007669"/>
    <property type="project" value="UniProtKB-KW"/>
</dbReference>
<dbReference type="Proteomes" id="UP000270856">
    <property type="component" value="Unassembled WGS sequence"/>
</dbReference>
<feature type="transmembrane region" description="Helical" evidence="10">
    <location>
        <begin position="339"/>
        <end position="361"/>
    </location>
</feature>
<evidence type="ECO:0000256" key="9">
    <source>
        <dbReference type="ARBA" id="ARBA00061532"/>
    </source>
</evidence>
<evidence type="ECO:0008006" key="13">
    <source>
        <dbReference type="Google" id="ProtNLM"/>
    </source>
</evidence>
<evidence type="ECO:0000256" key="2">
    <source>
        <dbReference type="ARBA" id="ARBA00022475"/>
    </source>
</evidence>
<feature type="transmembrane region" description="Helical" evidence="10">
    <location>
        <begin position="373"/>
        <end position="392"/>
    </location>
</feature>
<feature type="transmembrane region" description="Helical" evidence="10">
    <location>
        <begin position="398"/>
        <end position="419"/>
    </location>
</feature>
<dbReference type="GO" id="GO:0005886">
    <property type="term" value="C:plasma membrane"/>
    <property type="evidence" value="ECO:0007669"/>
    <property type="project" value="UniProtKB-SubCell"/>
</dbReference>
<feature type="transmembrane region" description="Helical" evidence="10">
    <location>
        <begin position="38"/>
        <end position="62"/>
    </location>
</feature>
<comment type="similarity">
    <text evidence="9">Belongs to the MurJ/MviN family.</text>
</comment>